<accession>A0A0K2UJ24</accession>
<reference evidence="1" key="1">
    <citation type="submission" date="2014-05" db="EMBL/GenBank/DDBJ databases">
        <authorList>
            <person name="Chronopoulou M."/>
        </authorList>
    </citation>
    <scope>NUCLEOTIDE SEQUENCE</scope>
    <source>
        <tissue evidence="1">Whole organism</tissue>
    </source>
</reference>
<evidence type="ECO:0000313" key="1">
    <source>
        <dbReference type="EMBL" id="CDW37927.1"/>
    </source>
</evidence>
<dbReference type="EMBL" id="HACA01020566">
    <property type="protein sequence ID" value="CDW37927.1"/>
    <property type="molecule type" value="Transcribed_RNA"/>
</dbReference>
<name>A0A0K2UJ24_LEPSM</name>
<dbReference type="AlphaFoldDB" id="A0A0K2UJ24"/>
<sequence>MSKKEKGAFATTVFLIP</sequence>
<protein>
    <submittedName>
        <fullName evidence="1">Uncharacterized protein</fullName>
    </submittedName>
</protein>
<organism evidence="1">
    <name type="scientific">Lepeophtheirus salmonis</name>
    <name type="common">Salmon louse</name>
    <name type="synonym">Caligus salmonis</name>
    <dbReference type="NCBI Taxonomy" id="72036"/>
    <lineage>
        <taxon>Eukaryota</taxon>
        <taxon>Metazoa</taxon>
        <taxon>Ecdysozoa</taxon>
        <taxon>Arthropoda</taxon>
        <taxon>Crustacea</taxon>
        <taxon>Multicrustacea</taxon>
        <taxon>Hexanauplia</taxon>
        <taxon>Copepoda</taxon>
        <taxon>Siphonostomatoida</taxon>
        <taxon>Caligidae</taxon>
        <taxon>Lepeophtheirus</taxon>
    </lineage>
</organism>
<proteinExistence type="predicted"/>